<dbReference type="SUPFAM" id="SSF47446">
    <property type="entry name" value="Signal peptide-binding domain"/>
    <property type="match status" value="1"/>
</dbReference>
<evidence type="ECO:0000259" key="11">
    <source>
        <dbReference type="SMART" id="SM00962"/>
    </source>
</evidence>
<evidence type="ECO:0000256" key="6">
    <source>
        <dbReference type="ARBA" id="ARBA00023135"/>
    </source>
</evidence>
<keyword evidence="3 9" id="KW-0378">Hydrolase</keyword>
<evidence type="ECO:0000259" key="10">
    <source>
        <dbReference type="SMART" id="SM00382"/>
    </source>
</evidence>
<evidence type="ECO:0000313" key="13">
    <source>
        <dbReference type="EMBL" id="HER43274.1"/>
    </source>
</evidence>
<dbReference type="EC" id="3.6.5.4" evidence="9"/>
<dbReference type="Gene3D" id="1.10.260.30">
    <property type="entry name" value="Signal recognition particle, SRP54 subunit, M-domain"/>
    <property type="match status" value="1"/>
</dbReference>
<comment type="domain">
    <text evidence="9">Composed of three domains: the N-terminal N domain, which is responsible for interactions with the ribosome, the central G domain, which binds GTP, and the C-terminal M domain, which binds the RNA and the signal sequence of the RNC.</text>
</comment>
<comment type="subunit">
    <text evidence="9">Part of the signal recognition particle protein translocation system, which is composed of SRP and FtsY.</text>
</comment>
<feature type="binding site" evidence="9">
    <location>
        <begin position="246"/>
        <end position="249"/>
    </location>
    <ligand>
        <name>GTP</name>
        <dbReference type="ChEBI" id="CHEBI:37565"/>
    </ligand>
</feature>
<sequence>MFQDLSDKLGRVFKELRGHGKVREGHIRDAMREVRRALLEADVNYKVVKGFVDRVGERAVGQKVLDSLTPDQQIIKIVHEELVRILGGAPERFELSGAPASVMIVGLQGSGKTSFSAKLAVHLRKRGRRPMLVAADIYRAAAIDQLELLAREAGVPVHSARDGRGVVEIAEEALLEAKRGAADTLVVDTAGRLHIDRGMMAELSAVKARIEPEEILLVLDSMTGQEAVRVAEEFKKEVDFTGIVLTKLDGDTRGGAALSVASVTGKPIKFAAVGEKTGDLEPFHPDRMASRILGMGDVLSLIERAQETIDEKKAVELERKLRKEAFTLEDFLDQLQNLKKMGPLDQLLGMIPGLKMKGAAPADIGEQELSRIEAIIRSMTLEERRSPNIIDGSRRRRIAAGSGTSVQDINRLLNRFQQMKKMMKRVSKIAGQLPADFPMG</sequence>
<dbReference type="GO" id="GO:0008312">
    <property type="term" value="F:7S RNA binding"/>
    <property type="evidence" value="ECO:0007669"/>
    <property type="project" value="InterPro"/>
</dbReference>
<dbReference type="InterPro" id="IPR036891">
    <property type="entry name" value="Signal_recog_part_SRP54_M_sf"/>
</dbReference>
<evidence type="ECO:0000256" key="1">
    <source>
        <dbReference type="ARBA" id="ARBA00005450"/>
    </source>
</evidence>
<evidence type="ECO:0000256" key="7">
    <source>
        <dbReference type="ARBA" id="ARBA00023274"/>
    </source>
</evidence>
<evidence type="ECO:0000259" key="12">
    <source>
        <dbReference type="SMART" id="SM00963"/>
    </source>
</evidence>
<dbReference type="InterPro" id="IPR022941">
    <property type="entry name" value="SRP54"/>
</dbReference>
<dbReference type="GO" id="GO:0005525">
    <property type="term" value="F:GTP binding"/>
    <property type="evidence" value="ECO:0007669"/>
    <property type="project" value="UniProtKB-UniRule"/>
</dbReference>
<dbReference type="NCBIfam" id="TIGR00959">
    <property type="entry name" value="ffh"/>
    <property type="match status" value="1"/>
</dbReference>
<dbReference type="SMART" id="SM00962">
    <property type="entry name" value="SRP54"/>
    <property type="match status" value="1"/>
</dbReference>
<dbReference type="GO" id="GO:0003924">
    <property type="term" value="F:GTPase activity"/>
    <property type="evidence" value="ECO:0007669"/>
    <property type="project" value="UniProtKB-UniRule"/>
</dbReference>
<comment type="subcellular location">
    <subcellularLocation>
        <location evidence="9">Cytoplasm</location>
    </subcellularLocation>
    <text evidence="9">The SRP-RNC complex is targeted to the cytoplasmic membrane.</text>
</comment>
<dbReference type="HAMAP" id="MF_00306">
    <property type="entry name" value="SRP54"/>
    <property type="match status" value="1"/>
</dbReference>
<proteinExistence type="inferred from homology"/>
<dbReference type="Gene3D" id="1.20.120.140">
    <property type="entry name" value="Signal recognition particle SRP54, nucleotide-binding domain"/>
    <property type="match status" value="1"/>
</dbReference>
<dbReference type="InterPro" id="IPR013822">
    <property type="entry name" value="Signal_recog_particl_SRP54_hlx"/>
</dbReference>
<dbReference type="EMBL" id="DSEC01000161">
    <property type="protein sequence ID" value="HER43274.1"/>
    <property type="molecule type" value="Genomic_DNA"/>
</dbReference>
<evidence type="ECO:0000256" key="5">
    <source>
        <dbReference type="ARBA" id="ARBA00023134"/>
    </source>
</evidence>
<dbReference type="GO" id="GO:0048500">
    <property type="term" value="C:signal recognition particle"/>
    <property type="evidence" value="ECO:0007669"/>
    <property type="project" value="UniProtKB-UniRule"/>
</dbReference>
<keyword evidence="4 9" id="KW-0694">RNA-binding</keyword>
<gene>
    <name evidence="9" type="primary">ffh</name>
    <name evidence="13" type="ORF">ENO08_02295</name>
</gene>
<evidence type="ECO:0000256" key="9">
    <source>
        <dbReference type="HAMAP-Rule" id="MF_00306"/>
    </source>
</evidence>
<reference evidence="13" key="1">
    <citation type="journal article" date="2020" name="mSystems">
        <title>Genome- and Community-Level Interaction Insights into Carbon Utilization and Element Cycling Functions of Hydrothermarchaeota in Hydrothermal Sediment.</title>
        <authorList>
            <person name="Zhou Z."/>
            <person name="Liu Y."/>
            <person name="Xu W."/>
            <person name="Pan J."/>
            <person name="Luo Z.H."/>
            <person name="Li M."/>
        </authorList>
    </citation>
    <scope>NUCLEOTIDE SEQUENCE [LARGE SCALE GENOMIC DNA]</scope>
    <source>
        <strain evidence="13">SpSt-1233</strain>
    </source>
</reference>
<dbReference type="GO" id="GO:0006614">
    <property type="term" value="P:SRP-dependent cotranslational protein targeting to membrane"/>
    <property type="evidence" value="ECO:0007669"/>
    <property type="project" value="InterPro"/>
</dbReference>
<feature type="domain" description="SRP54-type proteins GTP-binding" evidence="11">
    <location>
        <begin position="99"/>
        <end position="294"/>
    </location>
</feature>
<comment type="catalytic activity">
    <reaction evidence="8 9">
        <text>GTP + H2O = GDP + phosphate + H(+)</text>
        <dbReference type="Rhea" id="RHEA:19669"/>
        <dbReference type="ChEBI" id="CHEBI:15377"/>
        <dbReference type="ChEBI" id="CHEBI:15378"/>
        <dbReference type="ChEBI" id="CHEBI:37565"/>
        <dbReference type="ChEBI" id="CHEBI:43474"/>
        <dbReference type="ChEBI" id="CHEBI:58189"/>
        <dbReference type="EC" id="3.6.5.4"/>
    </reaction>
</comment>
<feature type="binding site" evidence="9">
    <location>
        <begin position="188"/>
        <end position="192"/>
    </location>
    <ligand>
        <name>GTP</name>
        <dbReference type="ChEBI" id="CHEBI:37565"/>
    </ligand>
</feature>
<dbReference type="Gene3D" id="3.40.50.300">
    <property type="entry name" value="P-loop containing nucleotide triphosphate hydrolases"/>
    <property type="match status" value="1"/>
</dbReference>
<dbReference type="InterPro" id="IPR042101">
    <property type="entry name" value="SRP54_N_sf"/>
</dbReference>
<keyword evidence="5 9" id="KW-0342">GTP-binding</keyword>
<dbReference type="SUPFAM" id="SSF52540">
    <property type="entry name" value="P-loop containing nucleoside triphosphate hydrolases"/>
    <property type="match status" value="1"/>
</dbReference>
<name>A0A7V2AU63_UNCEI</name>
<dbReference type="Pfam" id="PF00448">
    <property type="entry name" value="SRP54"/>
    <property type="match status" value="1"/>
</dbReference>
<keyword evidence="6 9" id="KW-0733">Signal recognition particle</keyword>
<comment type="similarity">
    <text evidence="1 9">Belongs to the GTP-binding SRP family. SRP54 subfamily.</text>
</comment>
<comment type="function">
    <text evidence="9">Involved in targeting and insertion of nascent membrane proteins into the cytoplasmic membrane. Binds to the hydrophobic signal sequence of the ribosome-nascent chain (RNC) as it emerges from the ribosomes. The SRP-RNC complex is then targeted to the cytoplasmic membrane where it interacts with the SRP receptor FtsY.</text>
</comment>
<keyword evidence="9" id="KW-0963">Cytoplasm</keyword>
<dbReference type="InterPro" id="IPR003593">
    <property type="entry name" value="AAA+_ATPase"/>
</dbReference>
<dbReference type="InterPro" id="IPR027417">
    <property type="entry name" value="P-loop_NTPase"/>
</dbReference>
<feature type="binding site" evidence="9">
    <location>
        <begin position="106"/>
        <end position="113"/>
    </location>
    <ligand>
        <name>GTP</name>
        <dbReference type="ChEBI" id="CHEBI:37565"/>
    </ligand>
</feature>
<feature type="domain" description="Signal recognition particle SRP54 helical bundle" evidence="12">
    <location>
        <begin position="1"/>
        <end position="86"/>
    </location>
</feature>
<dbReference type="Pfam" id="PF02881">
    <property type="entry name" value="SRP54_N"/>
    <property type="match status" value="1"/>
</dbReference>
<dbReference type="SMART" id="SM00963">
    <property type="entry name" value="SRP54_N"/>
    <property type="match status" value="1"/>
</dbReference>
<keyword evidence="7 9" id="KW-0687">Ribonucleoprotein</keyword>
<dbReference type="PANTHER" id="PTHR11564">
    <property type="entry name" value="SIGNAL RECOGNITION PARTICLE 54K PROTEIN SRP54"/>
    <property type="match status" value="1"/>
</dbReference>
<evidence type="ECO:0000256" key="8">
    <source>
        <dbReference type="ARBA" id="ARBA00048027"/>
    </source>
</evidence>
<dbReference type="CDD" id="cd18539">
    <property type="entry name" value="SRP_G"/>
    <property type="match status" value="1"/>
</dbReference>
<dbReference type="InterPro" id="IPR000897">
    <property type="entry name" value="SRP54_GTPase_dom"/>
</dbReference>
<feature type="domain" description="AAA+ ATPase" evidence="10">
    <location>
        <begin position="98"/>
        <end position="299"/>
    </location>
</feature>
<keyword evidence="2 9" id="KW-0547">Nucleotide-binding</keyword>
<dbReference type="InterPro" id="IPR004780">
    <property type="entry name" value="SRP"/>
</dbReference>
<comment type="caution">
    <text evidence="13">The sequence shown here is derived from an EMBL/GenBank/DDBJ whole genome shotgun (WGS) entry which is preliminary data.</text>
</comment>
<evidence type="ECO:0000256" key="3">
    <source>
        <dbReference type="ARBA" id="ARBA00022801"/>
    </source>
</evidence>
<dbReference type="PANTHER" id="PTHR11564:SF5">
    <property type="entry name" value="SIGNAL RECOGNITION PARTICLE SUBUNIT SRP54"/>
    <property type="match status" value="1"/>
</dbReference>
<dbReference type="AlphaFoldDB" id="A0A7V2AU63"/>
<protein>
    <recommendedName>
        <fullName evidence="9">Signal recognition particle protein</fullName>
        <ecNumber evidence="9">3.6.5.4</ecNumber>
    </recommendedName>
    <alternativeName>
        <fullName evidence="9">Fifty-four homolog</fullName>
    </alternativeName>
</protein>
<dbReference type="Pfam" id="PF02978">
    <property type="entry name" value="SRP_SPB"/>
    <property type="match status" value="1"/>
</dbReference>
<accession>A0A7V2AU63</accession>
<dbReference type="InterPro" id="IPR004125">
    <property type="entry name" value="Signal_recog_particle_SRP54_M"/>
</dbReference>
<organism evidence="13">
    <name type="scientific">Eiseniibacteriota bacterium</name>
    <dbReference type="NCBI Taxonomy" id="2212470"/>
    <lineage>
        <taxon>Bacteria</taxon>
        <taxon>Candidatus Eiseniibacteriota</taxon>
    </lineage>
</organism>
<evidence type="ECO:0000256" key="4">
    <source>
        <dbReference type="ARBA" id="ARBA00022884"/>
    </source>
</evidence>
<dbReference type="Proteomes" id="UP000886069">
    <property type="component" value="Unassembled WGS sequence"/>
</dbReference>
<dbReference type="SMART" id="SM00382">
    <property type="entry name" value="AAA"/>
    <property type="match status" value="1"/>
</dbReference>
<evidence type="ECO:0000256" key="2">
    <source>
        <dbReference type="ARBA" id="ARBA00022741"/>
    </source>
</evidence>